<sequence length="671" mass="77183" precursor="true">MQKALYLLITLLLLVSPSLAGEKRAITFEDFFTLKRMHSVTVSPDGQQVAFCLTTPNIEENSFKTDIFLYDLKAGELRQITRAASSSSHPVWTPDGKTLYFNRSGQIWKISLQGGEAQQVTDFVAGAANAVISPDGKKMMFSAEVYPECETFECLKQKIDSVKNSKVKARVIDQLFYRHWNRWLEGKRSHVFLATIEGEVLKDITPGDYDTPPLDLGGQHDYVFSPDGKEICFVRNTDSIVAASTNNDLFIYDIVSGETVRLTKNKGNDNNPTYSPDGRYLAYLSMERPGFEADRRRIMLFDRKKRTTRELTAGFPYSVSSIFWRNNKELFFTCGEHGAYSIYRVDIKKGRIRPVLKGHTVSDVQLAGKNTLIFREQNEAMPYELFKFDLKKKKRQQLTFVNKAVLDQLELPRLEEFVFIGAKGDSVHGYILRPPFFEEGKTYPAIELIHGGPQGAWEREFHFRWNYQMFAAPGYVVFAINFHGSSGYGQEFTDAVSKDWGGAPYEDILTGTEWVFDNYPFIDRNRVGAAGASYGGFMINWIAGDKHPFKCFVSHDGVFEQVSMYGATEELWFPEWEFNGTPWDEGSLYQKWNPASPERVRRFQTPMLIVHGEHDYRVPYTQGLQIFTALQRQGIESRLLFFPDEDHFVTRPQNARLWWQTVHNWFARFLK</sequence>
<dbReference type="AlphaFoldDB" id="H1XVS2"/>
<dbReference type="HOGENOM" id="CLU_008615_0_2_0"/>
<evidence type="ECO:0000259" key="8">
    <source>
        <dbReference type="Pfam" id="PF00930"/>
    </source>
</evidence>
<accession>H1XVS2</accession>
<evidence type="ECO:0000256" key="2">
    <source>
        <dbReference type="ARBA" id="ARBA00022670"/>
    </source>
</evidence>
<feature type="domain" description="Dipeptidylpeptidase IV N-terminal" evidence="8">
    <location>
        <begin position="43"/>
        <end position="122"/>
    </location>
</feature>
<dbReference type="KEGG" id="caby:Cabys_4144"/>
<keyword evidence="5" id="KW-0720">Serine protease</keyword>
<evidence type="ECO:0000313" key="12">
    <source>
        <dbReference type="Proteomes" id="UP000183868"/>
    </source>
</evidence>
<dbReference type="InterPro" id="IPR011659">
    <property type="entry name" value="WD40"/>
</dbReference>
<keyword evidence="2" id="KW-0645">Protease</keyword>
<dbReference type="InterPro" id="IPR011042">
    <property type="entry name" value="6-blade_b-propeller_TolB-like"/>
</dbReference>
<dbReference type="GO" id="GO:0004177">
    <property type="term" value="F:aminopeptidase activity"/>
    <property type="evidence" value="ECO:0007669"/>
    <property type="project" value="UniProtKB-KW"/>
</dbReference>
<dbReference type="eggNOG" id="COG0823">
    <property type="taxonomic scope" value="Bacteria"/>
</dbReference>
<reference evidence="9 12" key="2">
    <citation type="submission" date="2016-11" db="EMBL/GenBank/DDBJ databases">
        <title>Genomic analysis of Caldithrix abyssi and proposal of a novel bacterial phylum Caldithrichaeota.</title>
        <authorList>
            <person name="Kublanov I."/>
            <person name="Sigalova O."/>
            <person name="Gavrilov S."/>
            <person name="Lebedinsky A."/>
            <person name="Ivanova N."/>
            <person name="Daum C."/>
            <person name="Reddy T."/>
            <person name="Klenk H.P."/>
            <person name="Goker M."/>
            <person name="Reva O."/>
            <person name="Miroshnichenko M."/>
            <person name="Kyprides N."/>
            <person name="Woyke T."/>
            <person name="Gelfand M."/>
        </authorList>
    </citation>
    <scope>NUCLEOTIDE SEQUENCE [LARGE SCALE GENOMIC DNA]</scope>
    <source>
        <strain evidence="9 12">LF13</strain>
    </source>
</reference>
<evidence type="ECO:0000259" key="7">
    <source>
        <dbReference type="Pfam" id="PF00326"/>
    </source>
</evidence>
<dbReference type="PaxDb" id="880073-Calab_1015"/>
<comment type="similarity">
    <text evidence="1">Belongs to the peptidase S9C family.</text>
</comment>
<keyword evidence="9" id="KW-0031">Aminopeptidase</keyword>
<dbReference type="PANTHER" id="PTHR42776">
    <property type="entry name" value="SERINE PEPTIDASE S9 FAMILY MEMBER"/>
    <property type="match status" value="1"/>
</dbReference>
<evidence type="ECO:0000256" key="4">
    <source>
        <dbReference type="ARBA" id="ARBA00022801"/>
    </source>
</evidence>
<feature type="chain" id="PRO_5009695401" evidence="6">
    <location>
        <begin position="21"/>
        <end position="671"/>
    </location>
</feature>
<feature type="signal peptide" evidence="6">
    <location>
        <begin position="1"/>
        <end position="20"/>
    </location>
</feature>
<evidence type="ECO:0000256" key="5">
    <source>
        <dbReference type="ARBA" id="ARBA00022825"/>
    </source>
</evidence>
<evidence type="ECO:0000313" key="9">
    <source>
        <dbReference type="EMBL" id="APF20889.1"/>
    </source>
</evidence>
<dbReference type="OrthoDB" id="9812921at2"/>
<keyword evidence="4" id="KW-0378">Hydrolase</keyword>
<dbReference type="RefSeq" id="WP_006927674.1">
    <property type="nucleotide sequence ID" value="NZ_CM001402.1"/>
</dbReference>
<keyword evidence="11" id="KW-1185">Reference proteome</keyword>
<dbReference type="Gene3D" id="3.40.50.1820">
    <property type="entry name" value="alpha/beta hydrolase"/>
    <property type="match status" value="1"/>
</dbReference>
<evidence type="ECO:0000313" key="10">
    <source>
        <dbReference type="EMBL" id="EHO40649.1"/>
    </source>
</evidence>
<dbReference type="InterPro" id="IPR029058">
    <property type="entry name" value="AB_hydrolase_fold"/>
</dbReference>
<dbReference type="Gene3D" id="2.120.10.30">
    <property type="entry name" value="TolB, C-terminal domain"/>
    <property type="match status" value="2"/>
</dbReference>
<dbReference type="PANTHER" id="PTHR42776:SF13">
    <property type="entry name" value="DIPEPTIDYL-PEPTIDASE 5"/>
    <property type="match status" value="1"/>
</dbReference>
<dbReference type="InParanoid" id="H1XVS2"/>
<evidence type="ECO:0000256" key="3">
    <source>
        <dbReference type="ARBA" id="ARBA00022729"/>
    </source>
</evidence>
<evidence type="ECO:0000256" key="1">
    <source>
        <dbReference type="ARBA" id="ARBA00010040"/>
    </source>
</evidence>
<keyword evidence="3 6" id="KW-0732">Signal</keyword>
<name>H1XVS2_CALAY</name>
<dbReference type="Proteomes" id="UP000004671">
    <property type="component" value="Chromosome"/>
</dbReference>
<dbReference type="Pfam" id="PF00930">
    <property type="entry name" value="DPPIV_N"/>
    <property type="match status" value="1"/>
</dbReference>
<reference evidence="10 11" key="1">
    <citation type="submission" date="2011-09" db="EMBL/GenBank/DDBJ databases">
        <title>The permanent draft genome of Caldithrix abyssi DSM 13497.</title>
        <authorList>
            <consortium name="US DOE Joint Genome Institute (JGI-PGF)"/>
            <person name="Lucas S."/>
            <person name="Han J."/>
            <person name="Lapidus A."/>
            <person name="Bruce D."/>
            <person name="Goodwin L."/>
            <person name="Pitluck S."/>
            <person name="Peters L."/>
            <person name="Kyrpides N."/>
            <person name="Mavromatis K."/>
            <person name="Ivanova N."/>
            <person name="Mikhailova N."/>
            <person name="Chertkov O."/>
            <person name="Detter J.C."/>
            <person name="Tapia R."/>
            <person name="Han C."/>
            <person name="Land M."/>
            <person name="Hauser L."/>
            <person name="Markowitz V."/>
            <person name="Cheng J.-F."/>
            <person name="Hugenholtz P."/>
            <person name="Woyke T."/>
            <person name="Wu D."/>
            <person name="Spring S."/>
            <person name="Brambilla E."/>
            <person name="Klenk H.-P."/>
            <person name="Eisen J.A."/>
        </authorList>
    </citation>
    <scope>NUCLEOTIDE SEQUENCE [LARGE SCALE GENOMIC DNA]</scope>
    <source>
        <strain evidence="10 11">DSM 13497</strain>
    </source>
</reference>
<dbReference type="FunFam" id="3.40.50.1820:FF:000028">
    <property type="entry name" value="S9 family peptidase"/>
    <property type="match status" value="1"/>
</dbReference>
<proteinExistence type="inferred from homology"/>
<dbReference type="GO" id="GO:0004252">
    <property type="term" value="F:serine-type endopeptidase activity"/>
    <property type="evidence" value="ECO:0007669"/>
    <property type="project" value="TreeGrafter"/>
</dbReference>
<dbReference type="Proteomes" id="UP000183868">
    <property type="component" value="Chromosome"/>
</dbReference>
<dbReference type="EMBL" id="CP018099">
    <property type="protein sequence ID" value="APF20889.1"/>
    <property type="molecule type" value="Genomic_DNA"/>
</dbReference>
<evidence type="ECO:0000313" key="11">
    <source>
        <dbReference type="Proteomes" id="UP000004671"/>
    </source>
</evidence>
<dbReference type="InterPro" id="IPR001375">
    <property type="entry name" value="Peptidase_S9_cat"/>
</dbReference>
<dbReference type="EMBL" id="CM001402">
    <property type="protein sequence ID" value="EHO40649.1"/>
    <property type="molecule type" value="Genomic_DNA"/>
</dbReference>
<dbReference type="Pfam" id="PF00326">
    <property type="entry name" value="Peptidase_S9"/>
    <property type="match status" value="1"/>
</dbReference>
<organism evidence="10 11">
    <name type="scientific">Caldithrix abyssi DSM 13497</name>
    <dbReference type="NCBI Taxonomy" id="880073"/>
    <lineage>
        <taxon>Bacteria</taxon>
        <taxon>Pseudomonadati</taxon>
        <taxon>Calditrichota</taxon>
        <taxon>Calditrichia</taxon>
        <taxon>Calditrichales</taxon>
        <taxon>Calditrichaceae</taxon>
        <taxon>Caldithrix</taxon>
    </lineage>
</organism>
<dbReference type="SUPFAM" id="SSF82171">
    <property type="entry name" value="DPP6 N-terminal domain-like"/>
    <property type="match status" value="1"/>
</dbReference>
<dbReference type="GO" id="GO:0006508">
    <property type="term" value="P:proteolysis"/>
    <property type="evidence" value="ECO:0007669"/>
    <property type="project" value="UniProtKB-KW"/>
</dbReference>
<dbReference type="SUPFAM" id="SSF53474">
    <property type="entry name" value="alpha/beta-Hydrolases"/>
    <property type="match status" value="1"/>
</dbReference>
<protein>
    <submittedName>
        <fullName evidence="9">Dipeptidyl aminopeptidase/acylaminoacyl peptidase</fullName>
    </submittedName>
    <submittedName>
        <fullName evidence="10">Peptidase S9, prolyl oligopeptidase active site region</fullName>
    </submittedName>
</protein>
<dbReference type="Pfam" id="PF07676">
    <property type="entry name" value="PD40"/>
    <property type="match status" value="1"/>
</dbReference>
<evidence type="ECO:0000256" key="6">
    <source>
        <dbReference type="SAM" id="SignalP"/>
    </source>
</evidence>
<dbReference type="InterPro" id="IPR002469">
    <property type="entry name" value="Peptidase_S9B_N"/>
</dbReference>
<feature type="domain" description="Peptidase S9 prolyl oligopeptidase catalytic" evidence="7">
    <location>
        <begin position="462"/>
        <end position="670"/>
    </location>
</feature>
<dbReference type="STRING" id="880073.Cabys_4144"/>
<gene>
    <name evidence="9" type="ORF">Cabys_4144</name>
    <name evidence="10" type="ORF">Calab_1015</name>
</gene>
<dbReference type="eggNOG" id="COG1506">
    <property type="taxonomic scope" value="Bacteria"/>
</dbReference>